<dbReference type="EMBL" id="OBEK01000005">
    <property type="protein sequence ID" value="SNZ16796.1"/>
    <property type="molecule type" value="Genomic_DNA"/>
</dbReference>
<dbReference type="Gene3D" id="3.40.50.150">
    <property type="entry name" value="Vaccinia Virus protein VP39"/>
    <property type="match status" value="1"/>
</dbReference>
<feature type="domain" description="Methyltransferase type 11" evidence="1">
    <location>
        <begin position="69"/>
        <end position="163"/>
    </location>
</feature>
<evidence type="ECO:0000313" key="3">
    <source>
        <dbReference type="Proteomes" id="UP000219356"/>
    </source>
</evidence>
<evidence type="ECO:0000259" key="1">
    <source>
        <dbReference type="Pfam" id="PF08241"/>
    </source>
</evidence>
<dbReference type="Proteomes" id="UP000219356">
    <property type="component" value="Unassembled WGS sequence"/>
</dbReference>
<keyword evidence="3" id="KW-1185">Reference proteome</keyword>
<gene>
    <name evidence="2" type="ORF">SAMN05421503_3011</name>
</gene>
<dbReference type="CDD" id="cd02440">
    <property type="entry name" value="AdoMet_MTases"/>
    <property type="match status" value="1"/>
</dbReference>
<dbReference type="Pfam" id="PF08241">
    <property type="entry name" value="Methyltransf_11"/>
    <property type="match status" value="1"/>
</dbReference>
<dbReference type="AlphaFoldDB" id="A0A285P9J1"/>
<accession>A0A285P9J1</accession>
<name>A0A285P9J1_9BACI</name>
<organism evidence="2 3">
    <name type="scientific">Terribacillus aidingensis</name>
    <dbReference type="NCBI Taxonomy" id="586416"/>
    <lineage>
        <taxon>Bacteria</taxon>
        <taxon>Bacillati</taxon>
        <taxon>Bacillota</taxon>
        <taxon>Bacilli</taxon>
        <taxon>Bacillales</taxon>
        <taxon>Bacillaceae</taxon>
        <taxon>Terribacillus</taxon>
    </lineage>
</organism>
<dbReference type="InterPro" id="IPR029063">
    <property type="entry name" value="SAM-dependent_MTases_sf"/>
</dbReference>
<dbReference type="InterPro" id="IPR013216">
    <property type="entry name" value="Methyltransf_11"/>
</dbReference>
<sequence length="222" mass="25233">MLTEAWTSRFFTREDRAARDFVLKLPDAWWSRGYEYKWAASFAEAGDTVLDAASGISHPFKFHLATTAQAVYACDIDARIMDDQAILEDISRDFGKEEATRLPAELLQKIHRSAADLTALPYEDALFDKIFCISVIEHLDVSVQKRAWEQFSRTLKPGGLVILTFDYPTVDLKVLETLAELAGLEYAGDIQTELPANALFDDQWGRLYCFRAIFRKKKPPSI</sequence>
<dbReference type="STRING" id="586416.GZ22_01680"/>
<keyword evidence="2" id="KW-0489">Methyltransferase</keyword>
<protein>
    <submittedName>
        <fullName evidence="2">Methyltransferase domain-containing protein</fullName>
    </submittedName>
</protein>
<reference evidence="3" key="1">
    <citation type="submission" date="2017-09" db="EMBL/GenBank/DDBJ databases">
        <authorList>
            <person name="Varghese N."/>
            <person name="Submissions S."/>
        </authorList>
    </citation>
    <scope>NUCLEOTIDE SEQUENCE [LARGE SCALE GENOMIC DNA]</scope>
    <source>
        <strain evidence="3">CGMCC 1.8913</strain>
    </source>
</reference>
<keyword evidence="2" id="KW-0808">Transferase</keyword>
<evidence type="ECO:0000313" key="2">
    <source>
        <dbReference type="EMBL" id="SNZ16796.1"/>
    </source>
</evidence>
<dbReference type="RefSeq" id="WP_097043220.1">
    <property type="nucleotide sequence ID" value="NZ_OBEK01000005.1"/>
</dbReference>
<dbReference type="GO" id="GO:0008757">
    <property type="term" value="F:S-adenosylmethionine-dependent methyltransferase activity"/>
    <property type="evidence" value="ECO:0007669"/>
    <property type="project" value="InterPro"/>
</dbReference>
<dbReference type="OrthoDB" id="3896938at2"/>
<dbReference type="SUPFAM" id="SSF53335">
    <property type="entry name" value="S-adenosyl-L-methionine-dependent methyltransferases"/>
    <property type="match status" value="1"/>
</dbReference>
<dbReference type="GO" id="GO:0032259">
    <property type="term" value="P:methylation"/>
    <property type="evidence" value="ECO:0007669"/>
    <property type="project" value="UniProtKB-KW"/>
</dbReference>
<proteinExistence type="predicted"/>